<keyword evidence="2" id="KW-1185">Reference proteome</keyword>
<dbReference type="EMBL" id="JASCIR010000050">
    <property type="protein sequence ID" value="MDI3390489.1"/>
    <property type="molecule type" value="Genomic_DNA"/>
</dbReference>
<proteinExistence type="predicted"/>
<reference evidence="1 2" key="1">
    <citation type="submission" date="2023-05" db="EMBL/GenBank/DDBJ databases">
        <title>Draft genome sequence of Streptomyces sp. B-S-A8 isolated from a cave soil in Thailand.</title>
        <authorList>
            <person name="Chamroensaksri N."/>
            <person name="Muangham S."/>
        </authorList>
    </citation>
    <scope>NUCLEOTIDE SEQUENCE [LARGE SCALE GENOMIC DNA]</scope>
    <source>
        <strain evidence="1 2">B-S-A8</strain>
    </source>
</reference>
<dbReference type="RefSeq" id="WP_282516977.1">
    <property type="nucleotide sequence ID" value="NZ_JASCIR010000050.1"/>
</dbReference>
<evidence type="ECO:0000313" key="1">
    <source>
        <dbReference type="EMBL" id="MDI3390489.1"/>
    </source>
</evidence>
<sequence>MAGGGCRWAGGRAGQPQDLVARRKRAIEEDWRGEVEGLDLTLTFLRSKREQARRFERTGPVTLDVPVVPHQKPQLTEG</sequence>
<evidence type="ECO:0000313" key="2">
    <source>
        <dbReference type="Proteomes" id="UP001224661"/>
    </source>
</evidence>
<name>A0ABT6S210_9ACTN</name>
<accession>A0ABT6S210</accession>
<gene>
    <name evidence="1" type="ORF">QIS99_30485</name>
</gene>
<dbReference type="Proteomes" id="UP001224661">
    <property type="component" value="Unassembled WGS sequence"/>
</dbReference>
<organism evidence="1 2">
    <name type="scientific">Streptomyces solicavernae</name>
    <dbReference type="NCBI Taxonomy" id="3043614"/>
    <lineage>
        <taxon>Bacteria</taxon>
        <taxon>Bacillati</taxon>
        <taxon>Actinomycetota</taxon>
        <taxon>Actinomycetes</taxon>
        <taxon>Kitasatosporales</taxon>
        <taxon>Streptomycetaceae</taxon>
        <taxon>Streptomyces</taxon>
    </lineage>
</organism>
<comment type="caution">
    <text evidence="1">The sequence shown here is derived from an EMBL/GenBank/DDBJ whole genome shotgun (WGS) entry which is preliminary data.</text>
</comment>
<evidence type="ECO:0008006" key="3">
    <source>
        <dbReference type="Google" id="ProtNLM"/>
    </source>
</evidence>
<protein>
    <recommendedName>
        <fullName evidence="3">Recombinase</fullName>
    </recommendedName>
</protein>